<protein>
    <submittedName>
        <fullName evidence="1">Unannotated protein</fullName>
    </submittedName>
</protein>
<dbReference type="EMBL" id="CAFBSA010000063">
    <property type="protein sequence ID" value="CAB5147805.1"/>
    <property type="molecule type" value="Genomic_DNA"/>
</dbReference>
<gene>
    <name evidence="1" type="ORF">UFOPK4442_00447</name>
</gene>
<sequence length="447" mass="45623">MKGLGSKAITFSTTGGTDTGTVSYSVKAGGTASGCTLSNANTSTADTITATSAGTCLIQAVKAATNNYATETSTAVTFNFLSAQTIAYDSGTATSGTTPTGGTYYAGDTITVSSGSGLSKPGFKLNGWKNNSNVSYAAGSTFTISTTDTLTAQWRQASLFGIADADLTEVQNWNVINGFSAGGNIGNGTDTFTVTVPANSLTAGTAVKLYALSSSALAQSKIGSGNTYILNMVVSWLYGQTVPTATSAVTLRIESPSIKKDAIAYMIIGDTVTAVGTATQDGVINTYFTEDPVITVVNPVVQNNNGGGGGGGGGNAVVTVEKPVEVVVPVEISKPEGSKLISMSTKVYFGLNASWINSLNIKSVKEFMAKVSSRASIKEVTIQGFTQPTAINPDPLGLSKARANSVAKLVKGLGITNKVVAVGKGNEKKNVPSSRYVLVTVTGEAKS</sequence>
<accession>A0A6J7W3S3</accession>
<dbReference type="SUPFAM" id="SSF103088">
    <property type="entry name" value="OmpA-like"/>
    <property type="match status" value="1"/>
</dbReference>
<organism evidence="1">
    <name type="scientific">freshwater metagenome</name>
    <dbReference type="NCBI Taxonomy" id="449393"/>
    <lineage>
        <taxon>unclassified sequences</taxon>
        <taxon>metagenomes</taxon>
        <taxon>ecological metagenomes</taxon>
    </lineage>
</organism>
<reference evidence="1" key="1">
    <citation type="submission" date="2020-05" db="EMBL/GenBank/DDBJ databases">
        <authorList>
            <person name="Chiriac C."/>
            <person name="Salcher M."/>
            <person name="Ghai R."/>
            <person name="Kavagutti S V."/>
        </authorList>
    </citation>
    <scope>NUCLEOTIDE SEQUENCE</scope>
</reference>
<proteinExistence type="predicted"/>
<dbReference type="AlphaFoldDB" id="A0A6J7W3S3"/>
<name>A0A6J7W3S3_9ZZZZ</name>
<dbReference type="Gene3D" id="3.30.1330.60">
    <property type="entry name" value="OmpA-like domain"/>
    <property type="match status" value="1"/>
</dbReference>
<dbReference type="InterPro" id="IPR036737">
    <property type="entry name" value="OmpA-like_sf"/>
</dbReference>
<evidence type="ECO:0000313" key="1">
    <source>
        <dbReference type="EMBL" id="CAB5147805.1"/>
    </source>
</evidence>